<dbReference type="CDD" id="cd17929">
    <property type="entry name" value="DEXHc_priA"/>
    <property type="match status" value="1"/>
</dbReference>
<keyword evidence="10 12" id="KW-0413">Isomerase</keyword>
<dbReference type="GO" id="GO:0005524">
    <property type="term" value="F:ATP binding"/>
    <property type="evidence" value="ECO:0007669"/>
    <property type="project" value="UniProtKB-UniRule"/>
</dbReference>
<dbReference type="InterPro" id="IPR042115">
    <property type="entry name" value="PriA_3primeBD_sf"/>
</dbReference>
<evidence type="ECO:0000256" key="4">
    <source>
        <dbReference type="ARBA" id="ARBA00022741"/>
    </source>
</evidence>
<evidence type="ECO:0000256" key="5">
    <source>
        <dbReference type="ARBA" id="ARBA00022801"/>
    </source>
</evidence>
<feature type="binding site" evidence="12">
    <location>
        <position position="403"/>
    </location>
    <ligand>
        <name>Zn(2+)</name>
        <dbReference type="ChEBI" id="CHEBI:29105"/>
        <label>2</label>
    </ligand>
</feature>
<dbReference type="Pfam" id="PF17764">
    <property type="entry name" value="PriA_3primeBD"/>
    <property type="match status" value="1"/>
</dbReference>
<comment type="similarity">
    <text evidence="12">Belongs to the helicase family. PriA subfamily.</text>
</comment>
<dbReference type="InterPro" id="IPR027417">
    <property type="entry name" value="P-loop_NTPase"/>
</dbReference>
<comment type="cofactor">
    <cofactor evidence="12">
        <name>Zn(2+)</name>
        <dbReference type="ChEBI" id="CHEBI:29105"/>
    </cofactor>
    <text evidence="12">Binds 2 zinc ions per subunit.</text>
</comment>
<evidence type="ECO:0000256" key="13">
    <source>
        <dbReference type="SAM" id="Coils"/>
    </source>
</evidence>
<dbReference type="GO" id="GO:0008270">
    <property type="term" value="F:zinc ion binding"/>
    <property type="evidence" value="ECO:0007669"/>
    <property type="project" value="UniProtKB-UniRule"/>
</dbReference>
<dbReference type="Pfam" id="PF18074">
    <property type="entry name" value="PriA_C"/>
    <property type="match status" value="1"/>
</dbReference>
<dbReference type="InterPro" id="IPR005259">
    <property type="entry name" value="PriA"/>
</dbReference>
<accession>A0A9D1HEF4</accession>
<dbReference type="InterPro" id="IPR011545">
    <property type="entry name" value="DEAD/DEAH_box_helicase_dom"/>
</dbReference>
<dbReference type="EC" id="5.6.2.4" evidence="12"/>
<feature type="binding site" evidence="12">
    <location>
        <position position="376"/>
    </location>
    <ligand>
        <name>Zn(2+)</name>
        <dbReference type="ChEBI" id="CHEBI:29105"/>
        <label>1</label>
    </ligand>
</feature>
<dbReference type="Pfam" id="PF00271">
    <property type="entry name" value="Helicase_C"/>
    <property type="match status" value="1"/>
</dbReference>
<dbReference type="AlphaFoldDB" id="A0A9D1HEF4"/>
<evidence type="ECO:0000313" key="16">
    <source>
        <dbReference type="EMBL" id="HIT99840.1"/>
    </source>
</evidence>
<keyword evidence="6 12" id="KW-0347">Helicase</keyword>
<dbReference type="GO" id="GO:0016787">
    <property type="term" value="F:hydrolase activity"/>
    <property type="evidence" value="ECO:0007669"/>
    <property type="project" value="UniProtKB-KW"/>
</dbReference>
<keyword evidence="5 12" id="KW-0378">Hydrolase</keyword>
<feature type="domain" description="Helicase C-terminal" evidence="15">
    <location>
        <begin position="411"/>
        <end position="565"/>
    </location>
</feature>
<reference evidence="16" key="2">
    <citation type="journal article" date="2021" name="PeerJ">
        <title>Extensive microbial diversity within the chicken gut microbiome revealed by metagenomics and culture.</title>
        <authorList>
            <person name="Gilroy R."/>
            <person name="Ravi A."/>
            <person name="Getino M."/>
            <person name="Pursley I."/>
            <person name="Horton D.L."/>
            <person name="Alikhan N.F."/>
            <person name="Baker D."/>
            <person name="Gharbi K."/>
            <person name="Hall N."/>
            <person name="Watson M."/>
            <person name="Adriaenssens E.M."/>
            <person name="Foster-Nyarko E."/>
            <person name="Jarju S."/>
            <person name="Secka A."/>
            <person name="Antonio M."/>
            <person name="Oren A."/>
            <person name="Chaudhuri R.R."/>
            <person name="La Ragione R."/>
            <person name="Hildebrand F."/>
            <person name="Pallen M.J."/>
        </authorList>
    </citation>
    <scope>NUCLEOTIDE SEQUENCE</scope>
    <source>
        <strain evidence="16">CHK176-22527</strain>
    </source>
</reference>
<dbReference type="EMBL" id="DVLX01000079">
    <property type="protein sequence ID" value="HIT99840.1"/>
    <property type="molecule type" value="Genomic_DNA"/>
</dbReference>
<dbReference type="GO" id="GO:0003677">
    <property type="term" value="F:DNA binding"/>
    <property type="evidence" value="ECO:0007669"/>
    <property type="project" value="UniProtKB-UniRule"/>
</dbReference>
<keyword evidence="2 12" id="KW-0235">DNA replication</keyword>
<evidence type="ECO:0000256" key="2">
    <source>
        <dbReference type="ARBA" id="ARBA00022705"/>
    </source>
</evidence>
<keyword evidence="4 12" id="KW-0547">Nucleotide-binding</keyword>
<dbReference type="InterPro" id="IPR001650">
    <property type="entry name" value="Helicase_C-like"/>
</dbReference>
<dbReference type="SUPFAM" id="SSF52540">
    <property type="entry name" value="P-loop containing nucleoside triphosphate hydrolases"/>
    <property type="match status" value="1"/>
</dbReference>
<organism evidence="16 17">
    <name type="scientific">Candidatus Allocopromorpha excrementavium</name>
    <dbReference type="NCBI Taxonomy" id="2840741"/>
    <lineage>
        <taxon>Bacteria</taxon>
        <taxon>Bacillati</taxon>
        <taxon>Bacillota</taxon>
        <taxon>Clostridia</taxon>
        <taxon>Eubacteriales</taxon>
        <taxon>Eubacteriaceae</taxon>
        <taxon>Eubacteriaceae incertae sedis</taxon>
        <taxon>Candidatus Allocopromorpha</taxon>
    </lineage>
</organism>
<dbReference type="PROSITE" id="PS51194">
    <property type="entry name" value="HELICASE_CTER"/>
    <property type="match status" value="1"/>
</dbReference>
<comment type="catalytic activity">
    <reaction evidence="12">
        <text>Couples ATP hydrolysis with the unwinding of duplex DNA by translocating in the 3'-5' direction.</text>
        <dbReference type="EC" id="5.6.2.4"/>
    </reaction>
</comment>
<name>A0A9D1HEF4_9FIRM</name>
<dbReference type="PANTHER" id="PTHR30580:SF0">
    <property type="entry name" value="PRIMOSOMAL PROTEIN N"/>
    <property type="match status" value="1"/>
</dbReference>
<dbReference type="Pfam" id="PF18319">
    <property type="entry name" value="Zn_ribbon_PriA"/>
    <property type="match status" value="1"/>
</dbReference>
<dbReference type="CDD" id="cd18804">
    <property type="entry name" value="SF2_C_priA"/>
    <property type="match status" value="1"/>
</dbReference>
<dbReference type="InterPro" id="IPR040498">
    <property type="entry name" value="PriA_CRR"/>
</dbReference>
<dbReference type="Gene3D" id="3.40.1440.60">
    <property type="entry name" value="PriA, 3(prime) DNA-binding domain"/>
    <property type="match status" value="1"/>
</dbReference>
<feature type="coiled-coil region" evidence="13">
    <location>
        <begin position="121"/>
        <end position="148"/>
    </location>
</feature>
<dbReference type="InterPro" id="IPR014001">
    <property type="entry name" value="Helicase_ATP-bd"/>
</dbReference>
<comment type="caution">
    <text evidence="16">The sequence shown here is derived from an EMBL/GenBank/DDBJ whole genome shotgun (WGS) entry which is preliminary data.</text>
</comment>
<feature type="binding site" evidence="12">
    <location>
        <position position="406"/>
    </location>
    <ligand>
        <name>Zn(2+)</name>
        <dbReference type="ChEBI" id="CHEBI:29105"/>
        <label>2</label>
    </ligand>
</feature>
<keyword evidence="9 12" id="KW-0238">DNA-binding</keyword>
<feature type="binding site" evidence="12">
    <location>
        <position position="379"/>
    </location>
    <ligand>
        <name>Zn(2+)</name>
        <dbReference type="ChEBI" id="CHEBI:29105"/>
        <label>1</label>
    </ligand>
</feature>
<comment type="function">
    <text evidence="12">Initiates the restart of stalled replication forks, which reloads the replicative helicase on sites other than the origin of replication. Recognizes and binds to abandoned replication forks and remodels them to uncover a helicase loading site. Promotes assembly of the primosome at these replication forks.</text>
</comment>
<evidence type="ECO:0000259" key="15">
    <source>
        <dbReference type="PROSITE" id="PS51194"/>
    </source>
</evidence>
<dbReference type="FunFam" id="3.40.50.300:FF:000489">
    <property type="entry name" value="Primosome assembly protein PriA"/>
    <property type="match status" value="1"/>
</dbReference>
<feature type="binding site" evidence="12">
    <location>
        <position position="385"/>
    </location>
    <ligand>
        <name>Zn(2+)</name>
        <dbReference type="ChEBI" id="CHEBI:29105"/>
        <label>2</label>
    </ligand>
</feature>
<comment type="subunit">
    <text evidence="12">Component of the replication restart primosome.</text>
</comment>
<dbReference type="PANTHER" id="PTHR30580">
    <property type="entry name" value="PRIMOSOMAL PROTEIN N"/>
    <property type="match status" value="1"/>
</dbReference>
<dbReference type="Proteomes" id="UP000824159">
    <property type="component" value="Unassembled WGS sequence"/>
</dbReference>
<keyword evidence="3 12" id="KW-0479">Metal-binding</keyword>
<dbReference type="PROSITE" id="PS51192">
    <property type="entry name" value="HELICASE_ATP_BIND_1"/>
    <property type="match status" value="1"/>
</dbReference>
<evidence type="ECO:0000259" key="14">
    <source>
        <dbReference type="PROSITE" id="PS51192"/>
    </source>
</evidence>
<evidence type="ECO:0000256" key="3">
    <source>
        <dbReference type="ARBA" id="ARBA00022723"/>
    </source>
</evidence>
<evidence type="ECO:0000256" key="10">
    <source>
        <dbReference type="ARBA" id="ARBA00023235"/>
    </source>
</evidence>
<keyword evidence="1 12" id="KW-0639">Primosome</keyword>
<dbReference type="InterPro" id="IPR041236">
    <property type="entry name" value="PriA_C"/>
</dbReference>
<evidence type="ECO:0000256" key="11">
    <source>
        <dbReference type="ARBA" id="ARBA00048988"/>
    </source>
</evidence>
<dbReference type="GO" id="GO:0043138">
    <property type="term" value="F:3'-5' DNA helicase activity"/>
    <property type="evidence" value="ECO:0007669"/>
    <property type="project" value="UniProtKB-EC"/>
</dbReference>
<dbReference type="GO" id="GO:0006269">
    <property type="term" value="P:DNA replication, synthesis of primer"/>
    <property type="evidence" value="ECO:0007669"/>
    <property type="project" value="UniProtKB-KW"/>
</dbReference>
<gene>
    <name evidence="12 16" type="primary">priA</name>
    <name evidence="16" type="ORF">IAD12_06270</name>
</gene>
<feature type="domain" description="Helicase ATP-binding" evidence="14">
    <location>
        <begin position="145"/>
        <end position="314"/>
    </location>
</feature>
<feature type="binding site" evidence="12">
    <location>
        <position position="419"/>
    </location>
    <ligand>
        <name>Zn(2+)</name>
        <dbReference type="ChEBI" id="CHEBI:29105"/>
        <label>1</label>
    </ligand>
</feature>
<dbReference type="SMART" id="SM00490">
    <property type="entry name" value="HELICc"/>
    <property type="match status" value="1"/>
</dbReference>
<keyword evidence="7 12" id="KW-0862">Zinc</keyword>
<keyword evidence="13" id="KW-0175">Coiled coil</keyword>
<protein>
    <recommendedName>
        <fullName evidence="12">Replication restart protein PriA</fullName>
    </recommendedName>
    <alternativeName>
        <fullName evidence="12">ATP-dependent DNA helicase PriA</fullName>
        <ecNumber evidence="12">5.6.2.4</ecNumber>
    </alternativeName>
    <alternativeName>
        <fullName evidence="12">DNA 3'-5' helicase PriA</fullName>
    </alternativeName>
</protein>
<reference evidence="16" key="1">
    <citation type="submission" date="2020-10" db="EMBL/GenBank/DDBJ databases">
        <authorList>
            <person name="Gilroy R."/>
        </authorList>
    </citation>
    <scope>NUCLEOTIDE SEQUENCE</scope>
    <source>
        <strain evidence="16">CHK176-22527</strain>
    </source>
</reference>
<evidence type="ECO:0000256" key="9">
    <source>
        <dbReference type="ARBA" id="ARBA00023125"/>
    </source>
</evidence>
<evidence type="ECO:0000256" key="7">
    <source>
        <dbReference type="ARBA" id="ARBA00022833"/>
    </source>
</evidence>
<dbReference type="GO" id="GO:0006270">
    <property type="term" value="P:DNA replication initiation"/>
    <property type="evidence" value="ECO:0007669"/>
    <property type="project" value="TreeGrafter"/>
</dbReference>
<evidence type="ECO:0000256" key="6">
    <source>
        <dbReference type="ARBA" id="ARBA00022806"/>
    </source>
</evidence>
<evidence type="ECO:0000313" key="17">
    <source>
        <dbReference type="Proteomes" id="UP000824159"/>
    </source>
</evidence>
<dbReference type="InterPro" id="IPR041222">
    <property type="entry name" value="PriA_3primeBD"/>
</dbReference>
<evidence type="ECO:0000256" key="12">
    <source>
        <dbReference type="HAMAP-Rule" id="MF_00983"/>
    </source>
</evidence>
<evidence type="ECO:0000256" key="1">
    <source>
        <dbReference type="ARBA" id="ARBA00022515"/>
    </source>
</evidence>
<keyword evidence="8 12" id="KW-0067">ATP-binding</keyword>
<dbReference type="Pfam" id="PF00270">
    <property type="entry name" value="DEAD"/>
    <property type="match status" value="1"/>
</dbReference>
<dbReference type="Gene3D" id="3.40.50.300">
    <property type="entry name" value="P-loop containing nucleotide triphosphate hydrolases"/>
    <property type="match status" value="2"/>
</dbReference>
<dbReference type="GO" id="GO:1990077">
    <property type="term" value="C:primosome complex"/>
    <property type="evidence" value="ECO:0007669"/>
    <property type="project" value="UniProtKB-UniRule"/>
</dbReference>
<feature type="binding site" evidence="12">
    <location>
        <position position="416"/>
    </location>
    <ligand>
        <name>Zn(2+)</name>
        <dbReference type="ChEBI" id="CHEBI:29105"/>
        <label>1</label>
    </ligand>
</feature>
<dbReference type="SMART" id="SM00487">
    <property type="entry name" value="DEXDc"/>
    <property type="match status" value="1"/>
</dbReference>
<dbReference type="GO" id="GO:0006310">
    <property type="term" value="P:DNA recombination"/>
    <property type="evidence" value="ECO:0007669"/>
    <property type="project" value="InterPro"/>
</dbReference>
<comment type="catalytic activity">
    <reaction evidence="11 12">
        <text>ATP + H2O = ADP + phosphate + H(+)</text>
        <dbReference type="Rhea" id="RHEA:13065"/>
        <dbReference type="ChEBI" id="CHEBI:15377"/>
        <dbReference type="ChEBI" id="CHEBI:15378"/>
        <dbReference type="ChEBI" id="CHEBI:30616"/>
        <dbReference type="ChEBI" id="CHEBI:43474"/>
        <dbReference type="ChEBI" id="CHEBI:456216"/>
        <dbReference type="EC" id="5.6.2.4"/>
    </reaction>
</comment>
<dbReference type="GO" id="GO:0006302">
    <property type="term" value="P:double-strand break repair"/>
    <property type="evidence" value="ECO:0007669"/>
    <property type="project" value="InterPro"/>
</dbReference>
<proteinExistence type="inferred from homology"/>
<sequence>MKYASIVIDNRSDNTDRLYTYGCGDLKVASGDKVYVPFSRSNSLREAYVVSVEDDAPDDVKKRLKYIEKVDKDVSLSSEMLRTALWMKKRYICRYIDAINCFTPAGEKAKRRAVKDPLEGVEEETSRAEHLTQQQENALRQINDAVEKREHGRFLLHGVTGSGKTEIYIRAAEEVLKQDRSVIILVPEISLTGQIIERFTGRFGSEDVAVLHSRLSAGERYDQWKKIKDSRAKIVIGARSAVFAPLENIGLIVIDEEHETTYKSDHTPKYDTIEVALKRMQDKDNRGVLILGSATPSIVTYSRSEDGIYSLIKLTERYNKVSLPDISVVDMRKELKNGNRSIISMRLRAEMEKCLKSGRQVILFLNRRGYSTFISCRTCGYVAKCPHCGLSLTYHKSEDRMLCHYCGHTERIPHRCPECGSEYIKYFGSGTERLEETVREMFSEYETARIDLDTVRKKGELTKKLKAFKDGVTDILIGTQLIAKGLDFRNVGLSGIVSADVSLNIPDFRSAERTFQLITQAAGRAGRGDDAGSVIVQTYNPDNYAVKFAASQDYEGFYKTEMQLRKFLVYPPYSDLFQIVFTSKSEENARKGAEVWYEKIRERLREGRNNVYRPQEAYLGKIKDIYRYSLLVKCPRGGRNEYSSVVSAVRDEENGKKKKDYKAVVDINPYSFI</sequence>
<dbReference type="NCBIfam" id="TIGR00595">
    <property type="entry name" value="priA"/>
    <property type="match status" value="1"/>
</dbReference>
<evidence type="ECO:0000256" key="8">
    <source>
        <dbReference type="ARBA" id="ARBA00022840"/>
    </source>
</evidence>
<dbReference type="HAMAP" id="MF_00983">
    <property type="entry name" value="PriA"/>
    <property type="match status" value="1"/>
</dbReference>
<feature type="binding site" evidence="12">
    <location>
        <position position="388"/>
    </location>
    <ligand>
        <name>Zn(2+)</name>
        <dbReference type="ChEBI" id="CHEBI:29105"/>
        <label>2</label>
    </ligand>
</feature>